<dbReference type="OrthoDB" id="4335221at2"/>
<dbReference type="AlphaFoldDB" id="A0A5B8IQ01"/>
<dbReference type="KEGG" id="sqz:FQU76_27625"/>
<evidence type="ECO:0000313" key="3">
    <source>
        <dbReference type="EMBL" id="QDY79679.1"/>
    </source>
</evidence>
<dbReference type="RefSeq" id="WP_146482964.1">
    <property type="nucleotide sequence ID" value="NZ_CP042266.1"/>
</dbReference>
<protein>
    <recommendedName>
        <fullName evidence="5">Serine/arginine repetitive matrix protein 2</fullName>
    </recommendedName>
</protein>
<feature type="compositionally biased region" description="Low complexity" evidence="1">
    <location>
        <begin position="32"/>
        <end position="49"/>
    </location>
</feature>
<reference evidence="3 4" key="1">
    <citation type="submission" date="2019-07" db="EMBL/GenBank/DDBJ databases">
        <authorList>
            <person name="Zhu P."/>
        </authorList>
    </citation>
    <scope>NUCLEOTIDE SEQUENCE [LARGE SCALE GENOMIC DNA]</scope>
    <source>
        <strain evidence="3 4">SSL-25</strain>
    </source>
</reference>
<feature type="region of interest" description="Disordered" evidence="1">
    <location>
        <begin position="25"/>
        <end position="79"/>
    </location>
</feature>
<dbReference type="EMBL" id="CP042266">
    <property type="protein sequence ID" value="QDY79679.1"/>
    <property type="molecule type" value="Genomic_DNA"/>
</dbReference>
<name>A0A5B8IQ01_9ACTN</name>
<organism evidence="3 4">
    <name type="scientific">Streptomyces qinzhouensis</name>
    <dbReference type="NCBI Taxonomy" id="2599401"/>
    <lineage>
        <taxon>Bacteria</taxon>
        <taxon>Bacillati</taxon>
        <taxon>Actinomycetota</taxon>
        <taxon>Actinomycetes</taxon>
        <taxon>Kitasatosporales</taxon>
        <taxon>Streptomycetaceae</taxon>
        <taxon>Streptomyces</taxon>
    </lineage>
</organism>
<keyword evidence="4" id="KW-1185">Reference proteome</keyword>
<evidence type="ECO:0000313" key="4">
    <source>
        <dbReference type="Proteomes" id="UP000320580"/>
    </source>
</evidence>
<gene>
    <name evidence="3" type="ORF">FQU76_27625</name>
</gene>
<sequence>MVVVIASVLAAAAVAAVLWFTAGPGGQDDGEPSTAAPSASDSTDSTDGTDPSEDADPSASASAESSPSGSPEVPDGYEVVTDPAGFTLAVPDGWSRITQGSSVFYMSPDRRSLVQVFEVTESGYTPLKAVRDADESLALRATDYLQYDLGPVVSGPENPSGDAAELRYGYTSTGTGGQRQCIERAFTATDATLYAVLGCVPGEQSPAQRTLLDNALAHFTP</sequence>
<feature type="compositionally biased region" description="Low complexity" evidence="1">
    <location>
        <begin position="57"/>
        <end position="72"/>
    </location>
</feature>
<proteinExistence type="predicted"/>
<accession>A0A5B8IQ01</accession>
<evidence type="ECO:0008006" key="5">
    <source>
        <dbReference type="Google" id="ProtNLM"/>
    </source>
</evidence>
<evidence type="ECO:0000256" key="1">
    <source>
        <dbReference type="SAM" id="MobiDB-lite"/>
    </source>
</evidence>
<keyword evidence="2" id="KW-0732">Signal</keyword>
<feature type="signal peptide" evidence="2">
    <location>
        <begin position="1"/>
        <end position="15"/>
    </location>
</feature>
<dbReference type="Proteomes" id="UP000320580">
    <property type="component" value="Chromosome"/>
</dbReference>
<evidence type="ECO:0000256" key="2">
    <source>
        <dbReference type="SAM" id="SignalP"/>
    </source>
</evidence>
<feature type="chain" id="PRO_5039522051" description="Serine/arginine repetitive matrix protein 2" evidence="2">
    <location>
        <begin position="16"/>
        <end position="221"/>
    </location>
</feature>